<dbReference type="Proteomes" id="UP001303899">
    <property type="component" value="Unassembled WGS sequence"/>
</dbReference>
<organism evidence="1 2">
    <name type="scientific">Arcicella gelida</name>
    <dbReference type="NCBI Taxonomy" id="2984195"/>
    <lineage>
        <taxon>Bacteria</taxon>
        <taxon>Pseudomonadati</taxon>
        <taxon>Bacteroidota</taxon>
        <taxon>Cytophagia</taxon>
        <taxon>Cytophagales</taxon>
        <taxon>Flectobacillaceae</taxon>
        <taxon>Arcicella</taxon>
    </lineage>
</organism>
<sequence>MNGIGNSSITSTSAYQQVLQKWSNGYDILESGGNQLIIKRKYNCSQSNGVNQCDYMKVTVNR</sequence>
<evidence type="ECO:0000313" key="1">
    <source>
        <dbReference type="EMBL" id="MEA5405544.1"/>
    </source>
</evidence>
<gene>
    <name evidence="1" type="ORF">VB776_21570</name>
</gene>
<proteinExistence type="predicted"/>
<comment type="caution">
    <text evidence="1">The sequence shown here is derived from an EMBL/GenBank/DDBJ whole genome shotgun (WGS) entry which is preliminary data.</text>
</comment>
<accession>A0ABU5SAU7</accession>
<protein>
    <submittedName>
        <fullName evidence="1">Uncharacterized protein</fullName>
    </submittedName>
</protein>
<dbReference type="EMBL" id="JAYGIL010000038">
    <property type="protein sequence ID" value="MEA5405544.1"/>
    <property type="molecule type" value="Genomic_DNA"/>
</dbReference>
<name>A0ABU5SAU7_9BACT</name>
<reference evidence="1 2" key="1">
    <citation type="submission" date="2023-12" db="EMBL/GenBank/DDBJ databases">
        <title>Novel species of the genus Arcicella isolated from rivers.</title>
        <authorList>
            <person name="Lu H."/>
        </authorList>
    </citation>
    <scope>NUCLEOTIDE SEQUENCE [LARGE SCALE GENOMIC DNA]</scope>
    <source>
        <strain evidence="1 2">DC2W</strain>
    </source>
</reference>
<keyword evidence="2" id="KW-1185">Reference proteome</keyword>
<evidence type="ECO:0000313" key="2">
    <source>
        <dbReference type="Proteomes" id="UP001303899"/>
    </source>
</evidence>
<dbReference type="RefSeq" id="WP_323698948.1">
    <property type="nucleotide sequence ID" value="NZ_JAYGIL010000038.1"/>
</dbReference>